<dbReference type="Pfam" id="PF00487">
    <property type="entry name" value="FA_desaturase"/>
    <property type="match status" value="1"/>
</dbReference>
<dbReference type="Pfam" id="PF01610">
    <property type="entry name" value="DDE_Tnp_ISL3"/>
    <property type="match status" value="1"/>
</dbReference>
<keyword evidence="7" id="KW-0408">Iron</keyword>
<keyword evidence="14" id="KW-1185">Reference proteome</keyword>
<keyword evidence="5 10" id="KW-1133">Transmembrane helix</keyword>
<dbReference type="InterPro" id="IPR002560">
    <property type="entry name" value="Transposase_DDE"/>
</dbReference>
<evidence type="ECO:0000256" key="5">
    <source>
        <dbReference type="ARBA" id="ARBA00022989"/>
    </source>
</evidence>
<evidence type="ECO:0000313" key="14">
    <source>
        <dbReference type="Proteomes" id="UP000389128"/>
    </source>
</evidence>
<accession>A0A6C2CR50</accession>
<dbReference type="GO" id="GO:0006631">
    <property type="term" value="P:fatty acid metabolic process"/>
    <property type="evidence" value="ECO:0007669"/>
    <property type="project" value="UniProtKB-KW"/>
</dbReference>
<name>A0A6C2CR50_9RHOO</name>
<feature type="transmembrane region" description="Helical" evidence="10">
    <location>
        <begin position="12"/>
        <end position="32"/>
    </location>
</feature>
<dbReference type="GO" id="GO:0016717">
    <property type="term" value="F:oxidoreductase activity, acting on paired donors, with oxidation of a pair of donors resulting in the reduction of molecular oxygen to two molecules of water"/>
    <property type="evidence" value="ECO:0007669"/>
    <property type="project" value="InterPro"/>
</dbReference>
<evidence type="ECO:0000259" key="12">
    <source>
        <dbReference type="Pfam" id="PF01610"/>
    </source>
</evidence>
<keyword evidence="6" id="KW-0560">Oxidoreductase</keyword>
<reference evidence="13 14" key="1">
    <citation type="submission" date="2019-01" db="EMBL/GenBank/DDBJ databases">
        <title>Zoogloea oleivorans genome sequencing and assembly.</title>
        <authorList>
            <person name="Tancsics A."/>
            <person name="Farkas M."/>
            <person name="Kriszt B."/>
            <person name="Maroti G."/>
            <person name="Horvath B."/>
        </authorList>
    </citation>
    <scope>NUCLEOTIDE SEQUENCE [LARGE SCALE GENOMIC DNA]</scope>
    <source>
        <strain evidence="13 14">Buc</strain>
    </source>
</reference>
<keyword evidence="4" id="KW-0276">Fatty acid metabolism</keyword>
<evidence type="ECO:0000256" key="8">
    <source>
        <dbReference type="ARBA" id="ARBA00023098"/>
    </source>
</evidence>
<sequence length="390" mass="44762">MFSGLLDLPWWGYVLTTLAMTHVTIASVTIFLHRHQAHRALDLHALPSLFFRFWLWLTTGMVTKEWAAIHRKHHAKCETPEDPHSPQIFGINKVLWTGVLLYVKEAKNRETIQRYGHGTPDDWIERNILSAFPKFGIVIMLAADLLLFGVWPGVLIWVVQIAWIPFWAAGVINGLGHFWGYRNYNCADASTNLFPWGILIGGEELHNNHHSFATSAKLSAQWYEFDIGWMYIRILEILGLARVKKTIPTPKFGAAKAHADFDTLQAVITCRYDVMTRYVQSLKAIAQEEFAALKAQSGDKPSVKELRRWLAAEDSELCAEEKRRLASLLQANKRLETVVTMRQELTALWARSTATREQLLQQLQDWIARAEKSGIQQLEEFSLRLRRYAV</sequence>
<evidence type="ECO:0000256" key="7">
    <source>
        <dbReference type="ARBA" id="ARBA00023004"/>
    </source>
</evidence>
<comment type="caution">
    <text evidence="13">The sequence shown here is derived from an EMBL/GenBank/DDBJ whole genome shotgun (WGS) entry which is preliminary data.</text>
</comment>
<proteinExistence type="inferred from homology"/>
<keyword evidence="3 10" id="KW-0812">Transmembrane</keyword>
<dbReference type="Proteomes" id="UP000389128">
    <property type="component" value="Unassembled WGS sequence"/>
</dbReference>
<feature type="domain" description="Transposase IS204/IS1001/IS1096/IS1165 DDE" evidence="12">
    <location>
        <begin position="271"/>
        <end position="388"/>
    </location>
</feature>
<feature type="transmembrane region" description="Helical" evidence="10">
    <location>
        <begin position="131"/>
        <end position="148"/>
    </location>
</feature>
<keyword evidence="8" id="KW-0443">Lipid metabolism</keyword>
<feature type="transmembrane region" description="Helical" evidence="10">
    <location>
        <begin position="154"/>
        <end position="175"/>
    </location>
</feature>
<evidence type="ECO:0000256" key="1">
    <source>
        <dbReference type="ARBA" id="ARBA00004141"/>
    </source>
</evidence>
<evidence type="ECO:0000256" key="9">
    <source>
        <dbReference type="ARBA" id="ARBA00023136"/>
    </source>
</evidence>
<dbReference type="InterPro" id="IPR005804">
    <property type="entry name" value="FA_desaturase_dom"/>
</dbReference>
<dbReference type="PANTHER" id="PTHR11351:SF33">
    <property type="entry name" value="DELTA-9 FATTY ACID DESATURASE, DESA"/>
    <property type="match status" value="1"/>
</dbReference>
<dbReference type="AlphaFoldDB" id="A0A6C2CR50"/>
<evidence type="ECO:0000259" key="11">
    <source>
        <dbReference type="Pfam" id="PF00487"/>
    </source>
</evidence>
<dbReference type="OrthoDB" id="9768289at2"/>
<feature type="domain" description="Fatty acid desaturase" evidence="11">
    <location>
        <begin position="9"/>
        <end position="219"/>
    </location>
</feature>
<gene>
    <name evidence="13" type="ORF">ETQ85_12055</name>
</gene>
<evidence type="ECO:0000256" key="6">
    <source>
        <dbReference type="ARBA" id="ARBA00023002"/>
    </source>
</evidence>
<evidence type="ECO:0000313" key="13">
    <source>
        <dbReference type="EMBL" id="TYC56580.1"/>
    </source>
</evidence>
<organism evidence="13 14">
    <name type="scientific">Zoogloea oleivorans</name>
    <dbReference type="NCBI Taxonomy" id="1552750"/>
    <lineage>
        <taxon>Bacteria</taxon>
        <taxon>Pseudomonadati</taxon>
        <taxon>Pseudomonadota</taxon>
        <taxon>Betaproteobacteria</taxon>
        <taxon>Rhodocyclales</taxon>
        <taxon>Zoogloeaceae</taxon>
        <taxon>Zoogloea</taxon>
    </lineage>
</organism>
<dbReference type="RefSeq" id="WP_148579318.1">
    <property type="nucleotide sequence ID" value="NZ_JAVEUW010000026.1"/>
</dbReference>
<dbReference type="PANTHER" id="PTHR11351">
    <property type="entry name" value="ACYL-COA DESATURASE"/>
    <property type="match status" value="1"/>
</dbReference>
<dbReference type="EMBL" id="SDKK01000010">
    <property type="protein sequence ID" value="TYC56580.1"/>
    <property type="molecule type" value="Genomic_DNA"/>
</dbReference>
<keyword evidence="9 10" id="KW-0472">Membrane</keyword>
<comment type="similarity">
    <text evidence="2">Belongs to the fatty acid desaturase type 2 family.</text>
</comment>
<evidence type="ECO:0000256" key="10">
    <source>
        <dbReference type="SAM" id="Phobius"/>
    </source>
</evidence>
<protein>
    <submittedName>
        <fullName evidence="13">Acyl-CoA desaturase</fullName>
    </submittedName>
</protein>
<evidence type="ECO:0000256" key="3">
    <source>
        <dbReference type="ARBA" id="ARBA00022692"/>
    </source>
</evidence>
<comment type="subcellular location">
    <subcellularLocation>
        <location evidence="1">Membrane</location>
        <topology evidence="1">Multi-pass membrane protein</topology>
    </subcellularLocation>
</comment>
<evidence type="ECO:0000256" key="4">
    <source>
        <dbReference type="ARBA" id="ARBA00022832"/>
    </source>
</evidence>
<dbReference type="CDD" id="cd03505">
    <property type="entry name" value="Delta9-FADS-like"/>
    <property type="match status" value="1"/>
</dbReference>
<dbReference type="InterPro" id="IPR015876">
    <property type="entry name" value="Acyl-CoA_DS"/>
</dbReference>
<dbReference type="GO" id="GO:0016020">
    <property type="term" value="C:membrane"/>
    <property type="evidence" value="ECO:0007669"/>
    <property type="project" value="UniProtKB-SubCell"/>
</dbReference>
<evidence type="ECO:0000256" key="2">
    <source>
        <dbReference type="ARBA" id="ARBA00008749"/>
    </source>
</evidence>